<proteinExistence type="predicted"/>
<gene>
    <name evidence="1" type="ORF">WG66_2158</name>
</gene>
<evidence type="ECO:0000313" key="2">
    <source>
        <dbReference type="Proteomes" id="UP000054988"/>
    </source>
</evidence>
<sequence length="335" mass="36446">MPTQAPVNVSAPTLGMGLPSTPSELPLRIHALTDPCQTNLQTSAIHYQLVFKTSQHFFLFSARNNASDTSVLLFKKGSSTPLSIFGSLGIVKAVSAALLATITYPFDGSHWLDDAGFATPGSVSSMVTIAQDTGLYGAEAALRQLLDEQHIEPKLVKGLDWSGWKSDSGPNNAVDETWIGAIRGNVADKEQPVIPRLTLSPTEKQELTTLLEIDPFLVLYQLVMAIEMRMIVTGYVSRFSLVSQTNVNGGPYVWFGLETALSILRICLWGSNPGRDEKTGLEVSLELKEMDPSFPLIFSPFGGKQLGLEDDTQSESFMVQNESDFLATATEWTGL</sequence>
<dbReference type="Proteomes" id="UP000054988">
    <property type="component" value="Unassembled WGS sequence"/>
</dbReference>
<protein>
    <submittedName>
        <fullName evidence="1">Uncharacterized protein</fullName>
    </submittedName>
</protein>
<accession>A0A0W0G9K2</accession>
<dbReference type="EMBL" id="LATX01000739">
    <property type="protein sequence ID" value="KTB45230.1"/>
    <property type="molecule type" value="Genomic_DNA"/>
</dbReference>
<organism evidence="1 2">
    <name type="scientific">Moniliophthora roreri</name>
    <name type="common">Frosty pod rot fungus</name>
    <name type="synonym">Monilia roreri</name>
    <dbReference type="NCBI Taxonomy" id="221103"/>
    <lineage>
        <taxon>Eukaryota</taxon>
        <taxon>Fungi</taxon>
        <taxon>Dikarya</taxon>
        <taxon>Basidiomycota</taxon>
        <taxon>Agaricomycotina</taxon>
        <taxon>Agaricomycetes</taxon>
        <taxon>Agaricomycetidae</taxon>
        <taxon>Agaricales</taxon>
        <taxon>Marasmiineae</taxon>
        <taxon>Marasmiaceae</taxon>
        <taxon>Moniliophthora</taxon>
    </lineage>
</organism>
<evidence type="ECO:0000313" key="1">
    <source>
        <dbReference type="EMBL" id="KTB45230.1"/>
    </source>
</evidence>
<dbReference type="AlphaFoldDB" id="A0A0W0G9K2"/>
<name>A0A0W0G9K2_MONRR</name>
<reference evidence="1 2" key="1">
    <citation type="submission" date="2015-12" db="EMBL/GenBank/DDBJ databases">
        <title>Draft genome sequence of Moniliophthora roreri, the causal agent of frosty pod rot of cacao.</title>
        <authorList>
            <person name="Aime M.C."/>
            <person name="Diaz-Valderrama J.R."/>
            <person name="Kijpornyongpan T."/>
            <person name="Phillips-Mora W."/>
        </authorList>
    </citation>
    <scope>NUCLEOTIDE SEQUENCE [LARGE SCALE GENOMIC DNA]</scope>
    <source>
        <strain evidence="1 2">MCA 2952</strain>
    </source>
</reference>
<comment type="caution">
    <text evidence="1">The sequence shown here is derived from an EMBL/GenBank/DDBJ whole genome shotgun (WGS) entry which is preliminary data.</text>
</comment>